<gene>
    <name evidence="12" type="ORF">BDY21DRAFT_375395</name>
</gene>
<keyword evidence="9" id="KW-0999">Mitochondrion inner membrane</keyword>
<keyword evidence="7 9" id="KW-0496">Mitochondrion</keyword>
<dbReference type="InterPro" id="IPR018628">
    <property type="entry name" value="Coa3_CC"/>
</dbReference>
<evidence type="ECO:0000259" key="11">
    <source>
        <dbReference type="Pfam" id="PF09813"/>
    </source>
</evidence>
<protein>
    <recommendedName>
        <fullName evidence="9">Cytochrome c oxidase assembly factor 3</fullName>
    </recommendedName>
</protein>
<evidence type="ECO:0000256" key="2">
    <source>
        <dbReference type="ARBA" id="ARBA00004304"/>
    </source>
</evidence>
<accession>A0A6A6NN74</accession>
<keyword evidence="8 9" id="KW-0472">Membrane</keyword>
<reference evidence="12" key="1">
    <citation type="journal article" date="2020" name="Stud. Mycol.">
        <title>101 Dothideomycetes genomes: a test case for predicting lifestyles and emergence of pathogens.</title>
        <authorList>
            <person name="Haridas S."/>
            <person name="Albert R."/>
            <person name="Binder M."/>
            <person name="Bloem J."/>
            <person name="Labutti K."/>
            <person name="Salamov A."/>
            <person name="Andreopoulos B."/>
            <person name="Baker S."/>
            <person name="Barry K."/>
            <person name="Bills G."/>
            <person name="Bluhm B."/>
            <person name="Cannon C."/>
            <person name="Castanera R."/>
            <person name="Culley D."/>
            <person name="Daum C."/>
            <person name="Ezra D."/>
            <person name="Gonzalez J."/>
            <person name="Henrissat B."/>
            <person name="Kuo A."/>
            <person name="Liang C."/>
            <person name="Lipzen A."/>
            <person name="Lutzoni F."/>
            <person name="Magnuson J."/>
            <person name="Mondo S."/>
            <person name="Nolan M."/>
            <person name="Ohm R."/>
            <person name="Pangilinan J."/>
            <person name="Park H.-J."/>
            <person name="Ramirez L."/>
            <person name="Alfaro M."/>
            <person name="Sun H."/>
            <person name="Tritt A."/>
            <person name="Yoshinaga Y."/>
            <person name="Zwiers L.-H."/>
            <person name="Turgeon B."/>
            <person name="Goodwin S."/>
            <person name="Spatafora J."/>
            <person name="Crous P."/>
            <person name="Grigoriev I."/>
        </authorList>
    </citation>
    <scope>NUCLEOTIDE SEQUENCE</scope>
    <source>
        <strain evidence="12">ATCC 16933</strain>
    </source>
</reference>
<dbReference type="AlphaFoldDB" id="A0A6A6NN74"/>
<evidence type="ECO:0000256" key="7">
    <source>
        <dbReference type="ARBA" id="ARBA00023128"/>
    </source>
</evidence>
<evidence type="ECO:0000256" key="1">
    <source>
        <dbReference type="ARBA" id="ARBA00003064"/>
    </source>
</evidence>
<evidence type="ECO:0000256" key="10">
    <source>
        <dbReference type="SAM" id="MobiDB-lite"/>
    </source>
</evidence>
<keyword evidence="5 9" id="KW-0812">Transmembrane</keyword>
<feature type="region of interest" description="Disordered" evidence="10">
    <location>
        <begin position="64"/>
        <end position="83"/>
    </location>
</feature>
<dbReference type="OrthoDB" id="10018333at2759"/>
<dbReference type="Pfam" id="PF09813">
    <property type="entry name" value="Coa3_cc"/>
    <property type="match status" value="1"/>
</dbReference>
<dbReference type="PANTHER" id="PTHR15642">
    <property type="entry name" value="CYTOCHROME C OXIDASE ASSEMBLY FACTOR 3, MITOCHONDRIAL"/>
    <property type="match status" value="1"/>
</dbReference>
<organism evidence="12 13">
    <name type="scientific">Lineolata rhizophorae</name>
    <dbReference type="NCBI Taxonomy" id="578093"/>
    <lineage>
        <taxon>Eukaryota</taxon>
        <taxon>Fungi</taxon>
        <taxon>Dikarya</taxon>
        <taxon>Ascomycota</taxon>
        <taxon>Pezizomycotina</taxon>
        <taxon>Dothideomycetes</taxon>
        <taxon>Dothideomycetes incertae sedis</taxon>
        <taxon>Lineolatales</taxon>
        <taxon>Lineolataceae</taxon>
        <taxon>Lineolata</taxon>
    </lineage>
</organism>
<evidence type="ECO:0000256" key="6">
    <source>
        <dbReference type="ARBA" id="ARBA00022989"/>
    </source>
</evidence>
<comment type="similarity">
    <text evidence="3 9">Belongs to the COA3 family.</text>
</comment>
<dbReference type="GO" id="GO:0033617">
    <property type="term" value="P:mitochondrial respiratory chain complex IV assembly"/>
    <property type="evidence" value="ECO:0007669"/>
    <property type="project" value="UniProtKB-UniRule"/>
</dbReference>
<comment type="subunit">
    <text evidence="4 9">Component of 250-400 kDa complexes called cytochrome oxidase assembly intermediates or COA complexes.</text>
</comment>
<evidence type="ECO:0000256" key="3">
    <source>
        <dbReference type="ARBA" id="ARBA00007035"/>
    </source>
</evidence>
<evidence type="ECO:0000313" key="13">
    <source>
        <dbReference type="Proteomes" id="UP000799766"/>
    </source>
</evidence>
<evidence type="ECO:0000256" key="9">
    <source>
        <dbReference type="RuleBase" id="RU367056"/>
    </source>
</evidence>
<dbReference type="GO" id="GO:0005743">
    <property type="term" value="C:mitochondrial inner membrane"/>
    <property type="evidence" value="ECO:0007669"/>
    <property type="project" value="UniProtKB-UniRule"/>
</dbReference>
<evidence type="ECO:0000256" key="5">
    <source>
        <dbReference type="ARBA" id="ARBA00022692"/>
    </source>
</evidence>
<feature type="compositionally biased region" description="Pro residues" evidence="10">
    <location>
        <begin position="73"/>
        <end position="83"/>
    </location>
</feature>
<comment type="subcellular location">
    <subcellularLocation>
        <location evidence="2">Mitochondrion membrane</location>
        <topology evidence="2">Single-pass membrane protein</topology>
    </subcellularLocation>
</comment>
<evidence type="ECO:0000256" key="4">
    <source>
        <dbReference type="ARBA" id="ARBA00011351"/>
    </source>
</evidence>
<dbReference type="Proteomes" id="UP000799766">
    <property type="component" value="Unassembled WGS sequence"/>
</dbReference>
<feature type="domain" description="Cytochrome c oxidase assembly factor 3 mitochondrial coiled-coil" evidence="11">
    <location>
        <begin position="21"/>
        <end position="61"/>
    </location>
</feature>
<evidence type="ECO:0000256" key="8">
    <source>
        <dbReference type="ARBA" id="ARBA00023136"/>
    </source>
</evidence>
<sequence length="83" mass="9307">MFEHLPHTSYYDRRNRPMGALLRARQPFLVRNALSLAGLAGCTLAIYSYTIRAVSQDDFEDVIVPDAPSKPVQQPPPSKQPQP</sequence>
<keyword evidence="6 9" id="KW-1133">Transmembrane helix</keyword>
<name>A0A6A6NN74_9PEZI</name>
<evidence type="ECO:0000313" key="12">
    <source>
        <dbReference type="EMBL" id="KAF2452703.1"/>
    </source>
</evidence>
<dbReference type="EMBL" id="MU001705">
    <property type="protein sequence ID" value="KAF2452703.1"/>
    <property type="molecule type" value="Genomic_DNA"/>
</dbReference>
<feature type="transmembrane region" description="Helical" evidence="9">
    <location>
        <begin position="28"/>
        <end position="49"/>
    </location>
</feature>
<dbReference type="PANTHER" id="PTHR15642:SF3">
    <property type="entry name" value="CYTOCHROME C OXIDASE ASSEMBLY FACTOR 3 HOMOLOG, MITOCHONDRIAL"/>
    <property type="match status" value="1"/>
</dbReference>
<keyword evidence="13" id="KW-1185">Reference proteome</keyword>
<comment type="function">
    <text evidence="1 9">Required for assembly of cytochrome c oxidase (complex IV).</text>
</comment>
<dbReference type="InterPro" id="IPR041752">
    <property type="entry name" value="Coa3"/>
</dbReference>
<proteinExistence type="inferred from homology"/>